<keyword evidence="2" id="KW-0472">Membrane</keyword>
<protein>
    <submittedName>
        <fullName evidence="3">Uncharacterized protein</fullName>
    </submittedName>
</protein>
<reference evidence="3 4" key="1">
    <citation type="submission" date="2024-04" db="EMBL/GenBank/DDBJ databases">
        <title>genome sequences of Mucor flavus KT1a and Helicostylum pulchrum KT1b strains isolated from the surface of a dry-aged beef.</title>
        <authorList>
            <person name="Toyotome T."/>
            <person name="Hosono M."/>
            <person name="Torimaru M."/>
            <person name="Fukuda K."/>
            <person name="Mikami N."/>
        </authorList>
    </citation>
    <scope>NUCLEOTIDE SEQUENCE [LARGE SCALE GENOMIC DNA]</scope>
    <source>
        <strain evidence="3 4">KT1a</strain>
    </source>
</reference>
<sequence>MEAKYINKIKLLETERDQHKQNMIKQKEEFDQKLSQAMDEQEATIQLLSTQFKKQHEIIDSIRADILSYHKNKTISIYTAVLVTLLVTLFYTLGANPSFYFLKRLGEWYTSFRI</sequence>
<evidence type="ECO:0000256" key="2">
    <source>
        <dbReference type="SAM" id="Phobius"/>
    </source>
</evidence>
<keyword evidence="2" id="KW-1133">Transmembrane helix</keyword>
<gene>
    <name evidence="3" type="ORF">MFLAVUS_002686</name>
</gene>
<proteinExistence type="predicted"/>
<comment type="caution">
    <text evidence="3">The sequence shown here is derived from an EMBL/GenBank/DDBJ whole genome shotgun (WGS) entry which is preliminary data.</text>
</comment>
<feature type="transmembrane region" description="Helical" evidence="2">
    <location>
        <begin position="75"/>
        <end position="94"/>
    </location>
</feature>
<feature type="coiled-coil region" evidence="1">
    <location>
        <begin position="2"/>
        <end position="40"/>
    </location>
</feature>
<dbReference type="EMBL" id="BAABUK010000004">
    <property type="protein sequence ID" value="GAA5809280.1"/>
    <property type="molecule type" value="Genomic_DNA"/>
</dbReference>
<dbReference type="Proteomes" id="UP001473302">
    <property type="component" value="Unassembled WGS sequence"/>
</dbReference>
<keyword evidence="2" id="KW-0812">Transmembrane</keyword>
<keyword evidence="4" id="KW-1185">Reference proteome</keyword>
<evidence type="ECO:0000313" key="3">
    <source>
        <dbReference type="EMBL" id="GAA5809280.1"/>
    </source>
</evidence>
<name>A0ABP9YQZ3_9FUNG</name>
<evidence type="ECO:0000313" key="4">
    <source>
        <dbReference type="Proteomes" id="UP001473302"/>
    </source>
</evidence>
<organism evidence="3 4">
    <name type="scientific">Mucor flavus</name>
    <dbReference type="NCBI Taxonomy" id="439312"/>
    <lineage>
        <taxon>Eukaryota</taxon>
        <taxon>Fungi</taxon>
        <taxon>Fungi incertae sedis</taxon>
        <taxon>Mucoromycota</taxon>
        <taxon>Mucoromycotina</taxon>
        <taxon>Mucoromycetes</taxon>
        <taxon>Mucorales</taxon>
        <taxon>Mucorineae</taxon>
        <taxon>Mucoraceae</taxon>
        <taxon>Mucor</taxon>
    </lineage>
</organism>
<evidence type="ECO:0000256" key="1">
    <source>
        <dbReference type="SAM" id="Coils"/>
    </source>
</evidence>
<accession>A0ABP9YQZ3</accession>
<keyword evidence="1" id="KW-0175">Coiled coil</keyword>